<protein>
    <recommendedName>
        <fullName evidence="4">Flagellar hook protein FlgE</fullName>
    </recommendedName>
</protein>
<comment type="caution">
    <text evidence="8">The sequence shown here is derived from an EMBL/GenBank/DDBJ whole genome shotgun (WGS) entry which is preliminary data.</text>
</comment>
<dbReference type="Pfam" id="PF00460">
    <property type="entry name" value="Flg_bb_rod"/>
    <property type="match status" value="1"/>
</dbReference>
<dbReference type="EMBL" id="JASNJD010000002">
    <property type="protein sequence ID" value="MDK3016722.1"/>
    <property type="molecule type" value="Genomic_DNA"/>
</dbReference>
<dbReference type="PANTHER" id="PTHR30435:SF1">
    <property type="entry name" value="FLAGELLAR HOOK PROTEIN FLGE"/>
    <property type="match status" value="1"/>
</dbReference>
<name>A0ABT7EWK4_9RHOB</name>
<dbReference type="PROSITE" id="PS00588">
    <property type="entry name" value="FLAGELLA_BB_ROD"/>
    <property type="match status" value="1"/>
</dbReference>
<evidence type="ECO:0000259" key="6">
    <source>
        <dbReference type="Pfam" id="PF06429"/>
    </source>
</evidence>
<dbReference type="RefSeq" id="WP_284479540.1">
    <property type="nucleotide sequence ID" value="NZ_JASNJD010000002.1"/>
</dbReference>
<dbReference type="PANTHER" id="PTHR30435">
    <property type="entry name" value="FLAGELLAR PROTEIN"/>
    <property type="match status" value="1"/>
</dbReference>
<accession>A0ABT7EWK4</accession>
<dbReference type="InterPro" id="IPR020013">
    <property type="entry name" value="Flagellar_FlgE/F/G"/>
</dbReference>
<dbReference type="InterPro" id="IPR037925">
    <property type="entry name" value="FlgE/F/G-like"/>
</dbReference>
<comment type="subcellular location">
    <subcellularLocation>
        <location evidence="1 4">Bacterial flagellum basal body</location>
    </subcellularLocation>
</comment>
<gene>
    <name evidence="8" type="ORF">QO033_03485</name>
</gene>
<organism evidence="8 9">
    <name type="scientific">Pseudodonghicola flavimaris</name>
    <dbReference type="NCBI Taxonomy" id="3050036"/>
    <lineage>
        <taxon>Bacteria</taxon>
        <taxon>Pseudomonadati</taxon>
        <taxon>Pseudomonadota</taxon>
        <taxon>Alphaproteobacteria</taxon>
        <taxon>Rhodobacterales</taxon>
        <taxon>Paracoccaceae</taxon>
        <taxon>Pseudodonghicola</taxon>
    </lineage>
</organism>
<evidence type="ECO:0000256" key="4">
    <source>
        <dbReference type="RuleBase" id="RU362116"/>
    </source>
</evidence>
<dbReference type="InterPro" id="IPR019776">
    <property type="entry name" value="Flagellar_basal_body_rod_CS"/>
</dbReference>
<dbReference type="Gene3D" id="2.60.98.20">
    <property type="entry name" value="Flagellar hook protein FlgE"/>
    <property type="match status" value="1"/>
</dbReference>
<evidence type="ECO:0000313" key="9">
    <source>
        <dbReference type="Proteomes" id="UP001243757"/>
    </source>
</evidence>
<dbReference type="NCBIfam" id="TIGR03506">
    <property type="entry name" value="FlgEFG_subfam"/>
    <property type="match status" value="1"/>
</dbReference>
<evidence type="ECO:0000259" key="5">
    <source>
        <dbReference type="Pfam" id="PF00460"/>
    </source>
</evidence>
<keyword evidence="3 4" id="KW-0975">Bacterial flagellum</keyword>
<keyword evidence="8" id="KW-0966">Cell projection</keyword>
<keyword evidence="8" id="KW-0282">Flagellum</keyword>
<dbReference type="Pfam" id="PF06429">
    <property type="entry name" value="Flg_bbr_C"/>
    <property type="match status" value="1"/>
</dbReference>
<sequence>MSISSALQTGVSGLKANSEAVGSISENIANANTVGYKRGFAAYVTTSASGGSDTTVRSVGTVAQSTVSEAGSLLSTSSSTDLAIAGEGFFIVSVRPDESVETNYLLTRAGSFEADEDGNLVNAAGYYLAGYRYDLNGELADVDRTTFGNMETVNVADITLTAEATTEITVGGNLPSQDTGLADPGAAFTSSSEYYTALGEAQRLNFSWQPTATENEWLVTISDADGAELGSVTIDYNDSGALAGSPAGYSDATSAATAPSAFDFDTATGVATLTLDTGATPQTLSVNFGAPDTFDGLTQFSGDFSQSFDRDGSSVGELTSTEIDEDGTLYGVFDNGQRRALYQIPVGTVANPNGLKEVQGNAYALTKDTGNFIALEADTGATGAVTSFALEASNVDIAEEMTELIKAQRSFSTNAKIITTVDEMMDETTQLKR</sequence>
<proteinExistence type="inferred from homology"/>
<keyword evidence="9" id="KW-1185">Reference proteome</keyword>
<dbReference type="InterPro" id="IPR037058">
    <property type="entry name" value="Falgellar_hook_FlgE_sf"/>
</dbReference>
<dbReference type="InterPro" id="IPR001444">
    <property type="entry name" value="Flag_bb_rod_N"/>
</dbReference>
<dbReference type="InterPro" id="IPR053967">
    <property type="entry name" value="LlgE_F_G-like_D1"/>
</dbReference>
<dbReference type="SUPFAM" id="SSF117143">
    <property type="entry name" value="Flagellar hook protein flgE"/>
    <property type="match status" value="1"/>
</dbReference>
<reference evidence="8 9" key="1">
    <citation type="submission" date="2023-05" db="EMBL/GenBank/DDBJ databases">
        <title>Pseudodonghicola sp. nov.</title>
        <authorList>
            <person name="Huang J."/>
        </authorList>
    </citation>
    <scope>NUCLEOTIDE SEQUENCE [LARGE SCALE GENOMIC DNA]</scope>
    <source>
        <strain evidence="8 9">IC7</strain>
    </source>
</reference>
<dbReference type="Proteomes" id="UP001243757">
    <property type="component" value="Unassembled WGS sequence"/>
</dbReference>
<evidence type="ECO:0000256" key="3">
    <source>
        <dbReference type="ARBA" id="ARBA00023143"/>
    </source>
</evidence>
<evidence type="ECO:0000256" key="2">
    <source>
        <dbReference type="ARBA" id="ARBA00009677"/>
    </source>
</evidence>
<comment type="function">
    <text evidence="4">A flexible structure which links the flagellar filament to the drive apparatus in the basal body.</text>
</comment>
<feature type="domain" description="Flagellar basal body rod protein N-terminal" evidence="5">
    <location>
        <begin position="7"/>
        <end position="37"/>
    </location>
</feature>
<comment type="similarity">
    <text evidence="2 4">Belongs to the flagella basal body rod proteins family.</text>
</comment>
<evidence type="ECO:0000313" key="8">
    <source>
        <dbReference type="EMBL" id="MDK3016722.1"/>
    </source>
</evidence>
<evidence type="ECO:0000256" key="1">
    <source>
        <dbReference type="ARBA" id="ARBA00004117"/>
    </source>
</evidence>
<evidence type="ECO:0000259" key="7">
    <source>
        <dbReference type="Pfam" id="PF22692"/>
    </source>
</evidence>
<dbReference type="InterPro" id="IPR010930">
    <property type="entry name" value="Flg_bb/hook_C_dom"/>
</dbReference>
<keyword evidence="8" id="KW-0969">Cilium</keyword>
<feature type="domain" description="Flagellar basal-body/hook protein C-terminal" evidence="6">
    <location>
        <begin position="389"/>
        <end position="431"/>
    </location>
</feature>
<dbReference type="Pfam" id="PF22692">
    <property type="entry name" value="LlgE_F_G_D1"/>
    <property type="match status" value="1"/>
</dbReference>
<feature type="domain" description="Flagellar hook protein FlgE/F/G-like D1" evidence="7">
    <location>
        <begin position="83"/>
        <end position="171"/>
    </location>
</feature>